<dbReference type="SUPFAM" id="SSF48726">
    <property type="entry name" value="Immunoglobulin"/>
    <property type="match status" value="1"/>
</dbReference>
<dbReference type="InterPro" id="IPR013151">
    <property type="entry name" value="Immunoglobulin_dom"/>
</dbReference>
<keyword evidence="4" id="KW-1185">Reference proteome</keyword>
<gene>
    <name evidence="3" type="ORF">MEDL_40889</name>
</gene>
<dbReference type="InterPro" id="IPR003599">
    <property type="entry name" value="Ig_sub"/>
</dbReference>
<feature type="signal peptide" evidence="1">
    <location>
        <begin position="1"/>
        <end position="19"/>
    </location>
</feature>
<evidence type="ECO:0000313" key="4">
    <source>
        <dbReference type="Proteomes" id="UP000683360"/>
    </source>
</evidence>
<dbReference type="InterPro" id="IPR007110">
    <property type="entry name" value="Ig-like_dom"/>
</dbReference>
<dbReference type="CDD" id="cd00096">
    <property type="entry name" value="Ig"/>
    <property type="match status" value="1"/>
</dbReference>
<organism evidence="3 4">
    <name type="scientific">Mytilus edulis</name>
    <name type="common">Blue mussel</name>
    <dbReference type="NCBI Taxonomy" id="6550"/>
    <lineage>
        <taxon>Eukaryota</taxon>
        <taxon>Metazoa</taxon>
        <taxon>Spiralia</taxon>
        <taxon>Lophotrochozoa</taxon>
        <taxon>Mollusca</taxon>
        <taxon>Bivalvia</taxon>
        <taxon>Autobranchia</taxon>
        <taxon>Pteriomorphia</taxon>
        <taxon>Mytilida</taxon>
        <taxon>Mytiloidea</taxon>
        <taxon>Mytilidae</taxon>
        <taxon>Mytilinae</taxon>
        <taxon>Mytilus</taxon>
    </lineage>
</organism>
<dbReference type="InterPro" id="IPR036179">
    <property type="entry name" value="Ig-like_dom_sf"/>
</dbReference>
<feature type="chain" id="PRO_5035767742" description="Ig-like domain-containing protein" evidence="1">
    <location>
        <begin position="20"/>
        <end position="549"/>
    </location>
</feature>
<dbReference type="OrthoDB" id="6106100at2759"/>
<dbReference type="PROSITE" id="PS50835">
    <property type="entry name" value="IG_LIKE"/>
    <property type="match status" value="1"/>
</dbReference>
<dbReference type="Proteomes" id="UP000683360">
    <property type="component" value="Unassembled WGS sequence"/>
</dbReference>
<accession>A0A8S3T827</accession>
<proteinExistence type="predicted"/>
<dbReference type="AlphaFoldDB" id="A0A8S3T827"/>
<comment type="caution">
    <text evidence="3">The sequence shown here is derived from an EMBL/GenBank/DDBJ whole genome shotgun (WGS) entry which is preliminary data.</text>
</comment>
<evidence type="ECO:0000256" key="1">
    <source>
        <dbReference type="SAM" id="SignalP"/>
    </source>
</evidence>
<dbReference type="SMART" id="SM00409">
    <property type="entry name" value="IG"/>
    <property type="match status" value="1"/>
</dbReference>
<dbReference type="EMBL" id="CAJPWZ010001981">
    <property type="protein sequence ID" value="CAG2227895.1"/>
    <property type="molecule type" value="Genomic_DNA"/>
</dbReference>
<dbReference type="InterPro" id="IPR003598">
    <property type="entry name" value="Ig_sub2"/>
</dbReference>
<protein>
    <recommendedName>
        <fullName evidence="2">Ig-like domain-containing protein</fullName>
    </recommendedName>
</protein>
<dbReference type="Gene3D" id="2.60.40.10">
    <property type="entry name" value="Immunoglobulins"/>
    <property type="match status" value="1"/>
</dbReference>
<dbReference type="Pfam" id="PF00047">
    <property type="entry name" value="ig"/>
    <property type="match status" value="1"/>
</dbReference>
<dbReference type="InterPro" id="IPR013783">
    <property type="entry name" value="Ig-like_fold"/>
</dbReference>
<evidence type="ECO:0000259" key="2">
    <source>
        <dbReference type="PROSITE" id="PS50835"/>
    </source>
</evidence>
<evidence type="ECO:0000313" key="3">
    <source>
        <dbReference type="EMBL" id="CAG2227895.1"/>
    </source>
</evidence>
<dbReference type="SMART" id="SM00408">
    <property type="entry name" value="IGc2"/>
    <property type="match status" value="1"/>
</dbReference>
<keyword evidence="1" id="KW-0732">Signal</keyword>
<name>A0A8S3T827_MYTED</name>
<feature type="domain" description="Ig-like" evidence="2">
    <location>
        <begin position="161"/>
        <end position="253"/>
    </location>
</feature>
<sequence length="549" mass="59311">MVISFVLVAIQLLGYQVLCCVETFPDQIKTNTVCTNQTRACTESCVHNQLYYDGNSTKTYECIDDDIWSPPVPGNGCLDRTPATFWMRFDVEYKTTEIALYCLDAHRKALEDNLTLWCAALVHPSINKTSASVNSDISSCPELHVLVVDSNGDDYCVIDTPVLGVESFTYTANISQDVTLYCELLFGTQVTGLYWQQDNKNLTAASFSDKYRSATKEMPSLTIRNVTYADAGTYSCHAVNYVGTGRSPDTQLNVIARVEDVCNPNSNTACNQKPNGVCYPNIDAVCNPHPSTVCNPNPNSLCNPDINAVCNHNPNVCLPNGVFNSKQNGECNPISNTTCNPNPNGVFNPNPNAVCNLNTNCVCNPNLMLSGSTNPTAVCSPYHNAVCNPNPNAVCNPNPYGVCNLSLIVNPYSDDVCNLNSHGDCNYNPNDVCSPNRNAVCNSNPNGVCNPNPYTACHSNLNSVCNPNPNGVCNPNAKDVCNSKQNGVCNPNPNTVCNPNPNVVFNSKQNGVCNPNPNTACHPNLNSVSNLNPNGVCNPHAQLCICLAF</sequence>
<reference evidence="3" key="1">
    <citation type="submission" date="2021-03" db="EMBL/GenBank/DDBJ databases">
        <authorList>
            <person name="Bekaert M."/>
        </authorList>
    </citation>
    <scope>NUCLEOTIDE SEQUENCE</scope>
</reference>